<comment type="caution">
    <text evidence="2">The sequence shown here is derived from an EMBL/GenBank/DDBJ whole genome shotgun (WGS) entry which is preliminary data.</text>
</comment>
<keyword evidence="3" id="KW-1185">Reference proteome</keyword>
<accession>A0A9W6W6L0</accession>
<gene>
    <name evidence="2" type="ORF">Airi02_091050</name>
</gene>
<organism evidence="2 3">
    <name type="scientific">Actinoallomurus iriomotensis</name>
    <dbReference type="NCBI Taxonomy" id="478107"/>
    <lineage>
        <taxon>Bacteria</taxon>
        <taxon>Bacillati</taxon>
        <taxon>Actinomycetota</taxon>
        <taxon>Actinomycetes</taxon>
        <taxon>Streptosporangiales</taxon>
        <taxon>Thermomonosporaceae</taxon>
        <taxon>Actinoallomurus</taxon>
    </lineage>
</organism>
<evidence type="ECO:0000313" key="3">
    <source>
        <dbReference type="Proteomes" id="UP001165074"/>
    </source>
</evidence>
<sequence>MSGRRRAARPARRRGRLVAAACAAAFVLAVSGAVAWVSLGGDHAHQPRSRDAGAESSPMSTGQGSDRDAVPSACDTLSKSVADKLAPGADRSATLANQSDEHSECAWSLYGSRTRQLSVELRALAATGGTSATDTAIRTFSTEWQADRGGKDLSDGVKVRDSRGVSGVGEQAYVVYTVDASAAIGEAVANARLANVLITVHYSGGDHLNAAGTPLSSHTASDGALGAARDIVSKLESHS</sequence>
<evidence type="ECO:0008006" key="4">
    <source>
        <dbReference type="Google" id="ProtNLM"/>
    </source>
</evidence>
<protein>
    <recommendedName>
        <fullName evidence="4">DUF3558 domain-containing protein</fullName>
    </recommendedName>
</protein>
<proteinExistence type="predicted"/>
<name>A0A9W6W6L0_9ACTN</name>
<dbReference type="RefSeq" id="WP_285582599.1">
    <property type="nucleotide sequence ID" value="NZ_BSTK01000019.1"/>
</dbReference>
<dbReference type="EMBL" id="BSTK01000019">
    <property type="protein sequence ID" value="GLY91176.1"/>
    <property type="molecule type" value="Genomic_DNA"/>
</dbReference>
<evidence type="ECO:0000256" key="1">
    <source>
        <dbReference type="SAM" id="MobiDB-lite"/>
    </source>
</evidence>
<dbReference type="Proteomes" id="UP001165074">
    <property type="component" value="Unassembled WGS sequence"/>
</dbReference>
<feature type="region of interest" description="Disordered" evidence="1">
    <location>
        <begin position="42"/>
        <end position="73"/>
    </location>
</feature>
<feature type="compositionally biased region" description="Basic and acidic residues" evidence="1">
    <location>
        <begin position="42"/>
        <end position="53"/>
    </location>
</feature>
<reference evidence="2" key="1">
    <citation type="submission" date="2023-03" db="EMBL/GenBank/DDBJ databases">
        <title>Actinoallomurus iriomotensis NBRC 103684.</title>
        <authorList>
            <person name="Ichikawa N."/>
            <person name="Sato H."/>
            <person name="Tonouchi N."/>
        </authorList>
    </citation>
    <scope>NUCLEOTIDE SEQUENCE</scope>
    <source>
        <strain evidence="2">NBRC 103684</strain>
    </source>
</reference>
<dbReference type="AlphaFoldDB" id="A0A9W6W6L0"/>
<evidence type="ECO:0000313" key="2">
    <source>
        <dbReference type="EMBL" id="GLY91176.1"/>
    </source>
</evidence>